<reference evidence="2" key="1">
    <citation type="journal article" date="2020" name="Stud. Mycol.">
        <title>101 Dothideomycetes genomes: a test case for predicting lifestyles and emergence of pathogens.</title>
        <authorList>
            <person name="Haridas S."/>
            <person name="Albert R."/>
            <person name="Binder M."/>
            <person name="Bloem J."/>
            <person name="Labutti K."/>
            <person name="Salamov A."/>
            <person name="Andreopoulos B."/>
            <person name="Baker S."/>
            <person name="Barry K."/>
            <person name="Bills G."/>
            <person name="Bluhm B."/>
            <person name="Cannon C."/>
            <person name="Castanera R."/>
            <person name="Culley D."/>
            <person name="Daum C."/>
            <person name="Ezra D."/>
            <person name="Gonzalez J."/>
            <person name="Henrissat B."/>
            <person name="Kuo A."/>
            <person name="Liang C."/>
            <person name="Lipzen A."/>
            <person name="Lutzoni F."/>
            <person name="Magnuson J."/>
            <person name="Mondo S."/>
            <person name="Nolan M."/>
            <person name="Ohm R."/>
            <person name="Pangilinan J."/>
            <person name="Park H.-J."/>
            <person name="Ramirez L."/>
            <person name="Alfaro M."/>
            <person name="Sun H."/>
            <person name="Tritt A."/>
            <person name="Yoshinaga Y."/>
            <person name="Zwiers L.-H."/>
            <person name="Turgeon B."/>
            <person name="Goodwin S."/>
            <person name="Spatafora J."/>
            <person name="Crous P."/>
            <person name="Grigoriev I."/>
        </authorList>
    </citation>
    <scope>NUCLEOTIDE SEQUENCE</scope>
    <source>
        <strain evidence="2">CBS 122681</strain>
    </source>
</reference>
<sequence>MGPSARPGPALLAGRSPPPRTARDQGGSPAIGLPNRPFDASFPPANEQRTGRGKQAATCGGSCSRTPKRLDMPCHASAPFKGGMTGAEEGLQRPTATRPDVKKNPRPGAAAPVPMCRDALFARSSGCSAQSCSTNPLRHPQGPVAIQRSTVDCGLEPGHATARNGARGPG</sequence>
<dbReference type="EMBL" id="MU004302">
    <property type="protein sequence ID" value="KAF2660073.1"/>
    <property type="molecule type" value="Genomic_DNA"/>
</dbReference>
<name>A0A6A6TMB1_9PLEO</name>
<accession>A0A6A6TMB1</accession>
<keyword evidence="3" id="KW-1185">Reference proteome</keyword>
<evidence type="ECO:0000313" key="3">
    <source>
        <dbReference type="Proteomes" id="UP000799324"/>
    </source>
</evidence>
<organism evidence="2 3">
    <name type="scientific">Lophiostoma macrostomum CBS 122681</name>
    <dbReference type="NCBI Taxonomy" id="1314788"/>
    <lineage>
        <taxon>Eukaryota</taxon>
        <taxon>Fungi</taxon>
        <taxon>Dikarya</taxon>
        <taxon>Ascomycota</taxon>
        <taxon>Pezizomycotina</taxon>
        <taxon>Dothideomycetes</taxon>
        <taxon>Pleosporomycetidae</taxon>
        <taxon>Pleosporales</taxon>
        <taxon>Lophiostomataceae</taxon>
        <taxon>Lophiostoma</taxon>
    </lineage>
</organism>
<evidence type="ECO:0000313" key="2">
    <source>
        <dbReference type="EMBL" id="KAF2660073.1"/>
    </source>
</evidence>
<protein>
    <submittedName>
        <fullName evidence="2">Uncharacterized protein</fullName>
    </submittedName>
</protein>
<dbReference type="AlphaFoldDB" id="A0A6A6TMB1"/>
<feature type="region of interest" description="Disordered" evidence="1">
    <location>
        <begin position="1"/>
        <end position="112"/>
    </location>
</feature>
<proteinExistence type="predicted"/>
<dbReference type="Proteomes" id="UP000799324">
    <property type="component" value="Unassembled WGS sequence"/>
</dbReference>
<gene>
    <name evidence="2" type="ORF">K491DRAFT_109134</name>
</gene>
<evidence type="ECO:0000256" key="1">
    <source>
        <dbReference type="SAM" id="MobiDB-lite"/>
    </source>
</evidence>